<evidence type="ECO:0000313" key="3">
    <source>
        <dbReference type="Proteomes" id="UP000315673"/>
    </source>
</evidence>
<protein>
    <submittedName>
        <fullName evidence="2">PilZ domain-containing protein</fullName>
    </submittedName>
</protein>
<accession>A0A5B8LDI7</accession>
<evidence type="ECO:0000259" key="1">
    <source>
        <dbReference type="Pfam" id="PF07238"/>
    </source>
</evidence>
<dbReference type="Proteomes" id="UP000315673">
    <property type="component" value="Chromosome"/>
</dbReference>
<reference evidence="2 3" key="1">
    <citation type="submission" date="2019-07" db="EMBL/GenBank/DDBJ databases">
        <title>Full genome sequence of Sphingomonas sp. 4R-6-7(HKS19).</title>
        <authorList>
            <person name="Im W.-T."/>
        </authorList>
    </citation>
    <scope>NUCLEOTIDE SEQUENCE [LARGE SCALE GENOMIC DNA]</scope>
    <source>
        <strain evidence="2 3">HKS19</strain>
    </source>
</reference>
<organism evidence="2 3">
    <name type="scientific">Sphingomonas panacisoli</name>
    <dbReference type="NCBI Taxonomy" id="1813879"/>
    <lineage>
        <taxon>Bacteria</taxon>
        <taxon>Pseudomonadati</taxon>
        <taxon>Pseudomonadota</taxon>
        <taxon>Alphaproteobacteria</taxon>
        <taxon>Sphingomonadales</taxon>
        <taxon>Sphingomonadaceae</taxon>
        <taxon>Sphingomonas</taxon>
    </lineage>
</organism>
<evidence type="ECO:0000313" key="2">
    <source>
        <dbReference type="EMBL" id="QDZ06211.1"/>
    </source>
</evidence>
<name>A0A5B8LDI7_9SPHN</name>
<feature type="domain" description="PilZ" evidence="1">
    <location>
        <begin position="21"/>
        <end position="111"/>
    </location>
</feature>
<dbReference type="Pfam" id="PF07238">
    <property type="entry name" value="PilZ"/>
    <property type="match status" value="1"/>
</dbReference>
<gene>
    <name evidence="2" type="ORF">FPZ24_00920</name>
</gene>
<dbReference type="Gene3D" id="2.40.10.220">
    <property type="entry name" value="predicted glycosyltransferase like domains"/>
    <property type="match status" value="1"/>
</dbReference>
<dbReference type="AlphaFoldDB" id="A0A5B8LDI7"/>
<dbReference type="SUPFAM" id="SSF141371">
    <property type="entry name" value="PilZ domain-like"/>
    <property type="match status" value="1"/>
</dbReference>
<sequence length="114" mass="12430">MPQHGVMLHLACTLEKSPRVEQRKFARVELGAPVSVRSREGGRETGMIENLSAGGCAINAPGTFLVGARMFVTIANFQSFAGKVVWRNEDGRFGIEFDTPLHPAIVDHIARSNP</sequence>
<keyword evidence="3" id="KW-1185">Reference proteome</keyword>
<dbReference type="EMBL" id="CP042306">
    <property type="protein sequence ID" value="QDZ06211.1"/>
    <property type="molecule type" value="Genomic_DNA"/>
</dbReference>
<dbReference type="InterPro" id="IPR009875">
    <property type="entry name" value="PilZ_domain"/>
</dbReference>
<dbReference type="GO" id="GO:0035438">
    <property type="term" value="F:cyclic-di-GMP binding"/>
    <property type="evidence" value="ECO:0007669"/>
    <property type="project" value="InterPro"/>
</dbReference>
<proteinExistence type="predicted"/>
<dbReference type="OrthoDB" id="9795572at2"/>
<dbReference type="KEGG" id="spai:FPZ24_00920"/>
<dbReference type="RefSeq" id="WP_146569295.1">
    <property type="nucleotide sequence ID" value="NZ_CP042306.1"/>
</dbReference>